<dbReference type="Gene3D" id="3.90.550.10">
    <property type="entry name" value="Spore Coat Polysaccharide Biosynthesis Protein SpsA, Chain A"/>
    <property type="match status" value="1"/>
</dbReference>
<proteinExistence type="predicted"/>
<dbReference type="InterPro" id="IPR029044">
    <property type="entry name" value="Nucleotide-diphossugar_trans"/>
</dbReference>
<name>A0A1M6WV96_9FIRM</name>
<evidence type="ECO:0000313" key="3">
    <source>
        <dbReference type="Proteomes" id="UP000183997"/>
    </source>
</evidence>
<dbReference type="InterPro" id="IPR001173">
    <property type="entry name" value="Glyco_trans_2-like"/>
</dbReference>
<dbReference type="PANTHER" id="PTHR43630:SF2">
    <property type="entry name" value="GLYCOSYLTRANSFERASE"/>
    <property type="match status" value="1"/>
</dbReference>
<protein>
    <submittedName>
        <fullName evidence="2">Glycosyltransferase involved in cell wall bisynthesis</fullName>
    </submittedName>
</protein>
<dbReference type="EMBL" id="FRAR01000035">
    <property type="protein sequence ID" value="SHK97692.1"/>
    <property type="molecule type" value="Genomic_DNA"/>
</dbReference>
<evidence type="ECO:0000313" key="2">
    <source>
        <dbReference type="EMBL" id="SHK97692.1"/>
    </source>
</evidence>
<dbReference type="Pfam" id="PF00535">
    <property type="entry name" value="Glycos_transf_2"/>
    <property type="match status" value="1"/>
</dbReference>
<dbReference type="RefSeq" id="WP_072917448.1">
    <property type="nucleotide sequence ID" value="NZ_FRAR01000035.1"/>
</dbReference>
<dbReference type="AlphaFoldDB" id="A0A1M6WV96"/>
<keyword evidence="3" id="KW-1185">Reference proteome</keyword>
<keyword evidence="2" id="KW-0808">Transferase</keyword>
<dbReference type="GO" id="GO:0016740">
    <property type="term" value="F:transferase activity"/>
    <property type="evidence" value="ECO:0007669"/>
    <property type="project" value="UniProtKB-KW"/>
</dbReference>
<dbReference type="SUPFAM" id="SSF53448">
    <property type="entry name" value="Nucleotide-diphospho-sugar transferases"/>
    <property type="match status" value="1"/>
</dbReference>
<dbReference type="InterPro" id="IPR011990">
    <property type="entry name" value="TPR-like_helical_dom_sf"/>
</dbReference>
<dbReference type="InterPro" id="IPR019734">
    <property type="entry name" value="TPR_rpt"/>
</dbReference>
<dbReference type="Gene3D" id="1.25.40.10">
    <property type="entry name" value="Tetratricopeptide repeat domain"/>
    <property type="match status" value="1"/>
</dbReference>
<dbReference type="STRING" id="1121421.SAMN02745123_03784"/>
<dbReference type="Proteomes" id="UP000183997">
    <property type="component" value="Unassembled WGS sequence"/>
</dbReference>
<gene>
    <name evidence="2" type="ORF">SAMN02745123_03784</name>
</gene>
<organism evidence="2 3">
    <name type="scientific">Desulforamulus aeronauticus DSM 10349</name>
    <dbReference type="NCBI Taxonomy" id="1121421"/>
    <lineage>
        <taxon>Bacteria</taxon>
        <taxon>Bacillati</taxon>
        <taxon>Bacillota</taxon>
        <taxon>Clostridia</taxon>
        <taxon>Eubacteriales</taxon>
        <taxon>Peptococcaceae</taxon>
        <taxon>Desulforamulus</taxon>
    </lineage>
</organism>
<feature type="domain" description="Glycosyltransferase 2-like" evidence="1">
    <location>
        <begin position="5"/>
        <end position="91"/>
    </location>
</feature>
<dbReference type="Pfam" id="PF13181">
    <property type="entry name" value="TPR_8"/>
    <property type="match status" value="1"/>
</dbReference>
<dbReference type="PANTHER" id="PTHR43630">
    <property type="entry name" value="POLY-BETA-1,6-N-ACETYL-D-GLUCOSAMINE SYNTHASE"/>
    <property type="match status" value="1"/>
</dbReference>
<sequence length="365" mass="42336">MITISLCMIVKNEEAVLGRCLDSVANLVDEIIILDTGSTDSTKSIAAQYTNQIFDFNWIEDFSAARNAAFTKATMDYILWLDADDVLETDDQMKFGTLKEDLDTTVDSVTMKYHLAFDEDGNVSFSTRRNRLVKRANNFQWIGAVHEYLEIWGNIMHSDIAITHKSLHHDSDRNLKIYEKRLEQGEEFSPRDLYYFANELLDHQMYERAATFYEKFLSEGKGWVEDNISSCGKLADCYHALGDYEQELQAVLRSFRYGSARAEFCCRLGYYFIDQGDLTSAIFWYKLATQVGRQENHPGFLNPAFSTWLPHLQLCVCYDRLGMHKLAYLHNEVARQYRPKDCKILQNQKFLEALLQEKNDLVNKN</sequence>
<evidence type="ECO:0000259" key="1">
    <source>
        <dbReference type="Pfam" id="PF00535"/>
    </source>
</evidence>
<reference evidence="3" key="1">
    <citation type="submission" date="2016-11" db="EMBL/GenBank/DDBJ databases">
        <authorList>
            <person name="Varghese N."/>
            <person name="Submissions S."/>
        </authorList>
    </citation>
    <scope>NUCLEOTIDE SEQUENCE [LARGE SCALE GENOMIC DNA]</scope>
    <source>
        <strain evidence="3">DSM 10349</strain>
    </source>
</reference>
<dbReference type="CDD" id="cd02511">
    <property type="entry name" value="Beta4Glucosyltransferase"/>
    <property type="match status" value="1"/>
</dbReference>
<accession>A0A1M6WV96</accession>
<dbReference type="SUPFAM" id="SSF81901">
    <property type="entry name" value="HCP-like"/>
    <property type="match status" value="1"/>
</dbReference>
<dbReference type="OrthoDB" id="9815923at2"/>